<dbReference type="EMBL" id="CM043789">
    <property type="protein sequence ID" value="KAI4826376.1"/>
    <property type="molecule type" value="Genomic_DNA"/>
</dbReference>
<accession>A0ACB9XIR3</accession>
<proteinExistence type="predicted"/>
<comment type="caution">
    <text evidence="1">The sequence shown here is derived from an EMBL/GenBank/DDBJ whole genome shotgun (WGS) entry which is preliminary data.</text>
</comment>
<name>A0ACB9XIR3_CHAAC</name>
<sequence>MPERSLLGRLSDNWRQRSGKQKGFLLAPESSLVGDEILEINGESTKGMKHARAIELIKSGGRRVHLVLKRGDGSVPEYGPFTHPWDKPTREGEGCLVSGLSLVEVTTGLCFQGGGGEQGWRLFLWVLSPSPAVTCSVSMSSRCHFSPSGH</sequence>
<evidence type="ECO:0000313" key="2">
    <source>
        <dbReference type="Proteomes" id="UP001057452"/>
    </source>
</evidence>
<keyword evidence="2" id="KW-1185">Reference proteome</keyword>
<organism evidence="1 2">
    <name type="scientific">Chaenocephalus aceratus</name>
    <name type="common">Blackfin icefish</name>
    <name type="synonym">Chaenichthys aceratus</name>
    <dbReference type="NCBI Taxonomy" id="36190"/>
    <lineage>
        <taxon>Eukaryota</taxon>
        <taxon>Metazoa</taxon>
        <taxon>Chordata</taxon>
        <taxon>Craniata</taxon>
        <taxon>Vertebrata</taxon>
        <taxon>Euteleostomi</taxon>
        <taxon>Actinopterygii</taxon>
        <taxon>Neopterygii</taxon>
        <taxon>Teleostei</taxon>
        <taxon>Neoteleostei</taxon>
        <taxon>Acanthomorphata</taxon>
        <taxon>Eupercaria</taxon>
        <taxon>Perciformes</taxon>
        <taxon>Notothenioidei</taxon>
        <taxon>Channichthyidae</taxon>
        <taxon>Chaenocephalus</taxon>
    </lineage>
</organism>
<dbReference type="Proteomes" id="UP001057452">
    <property type="component" value="Chromosome 5"/>
</dbReference>
<reference evidence="1" key="1">
    <citation type="submission" date="2022-05" db="EMBL/GenBank/DDBJ databases">
        <title>Chromosome-level genome of Chaenocephalus aceratus.</title>
        <authorList>
            <person name="Park H."/>
        </authorList>
    </citation>
    <scope>NUCLEOTIDE SEQUENCE</scope>
    <source>
        <strain evidence="1">KU_202001</strain>
    </source>
</reference>
<protein>
    <submittedName>
        <fullName evidence="1">Uncharacterized protein</fullName>
    </submittedName>
</protein>
<evidence type="ECO:0000313" key="1">
    <source>
        <dbReference type="EMBL" id="KAI4826376.1"/>
    </source>
</evidence>
<gene>
    <name evidence="1" type="ORF">KUCAC02_029824</name>
</gene>